<dbReference type="CDD" id="cd11528">
    <property type="entry name" value="NTP-PPase_MazG_Nterm"/>
    <property type="match status" value="1"/>
</dbReference>
<protein>
    <submittedName>
        <fullName evidence="3">XTP/dITP diphosphohydrolase</fullName>
        <ecNumber evidence="3">3.6.1.66</ecNumber>
    </submittedName>
</protein>
<dbReference type="PANTHER" id="PTHR30522:SF0">
    <property type="entry name" value="NUCLEOSIDE TRIPHOSPHATE PYROPHOSPHOHYDROLASE"/>
    <property type="match status" value="1"/>
</dbReference>
<organism evidence="3 4">
    <name type="scientific">Corynebacterium freneyi</name>
    <dbReference type="NCBI Taxonomy" id="134034"/>
    <lineage>
        <taxon>Bacteria</taxon>
        <taxon>Bacillati</taxon>
        <taxon>Actinomycetota</taxon>
        <taxon>Actinomycetes</taxon>
        <taxon>Mycobacteriales</taxon>
        <taxon>Corynebacteriaceae</taxon>
        <taxon>Corynebacterium</taxon>
    </lineage>
</organism>
<keyword evidence="3" id="KW-0378">Hydrolase</keyword>
<sequence length="409" mass="42729">MTIIVLDPRFPTAIPLEAANLLTGEVAYTEEVSIRIRWAIADAGGRSVSEAEVLVTTDVDNDEVVDRIAAGEKVYGVGLDEAPSPAAVAAPSPAAVAAPAPSSAPAASEGTEAATVAADAENAEGSEDAKSAGAASGGSPQGSSQASASTLDDDPSSGTAAFGAGDAERFPRMAEAIDVMAAARRTGEWEAGQTHASLLPYLIEEAFEFIDAVNEGGDIRGELSDLLLQVLFQAEVADDFDIEDVAGAFVDKMRSRKPYLFDGSRDIGEGAELMPVEEQEAAWAAGRGGPRSQPAEYLPALSLAEEAIRRARQLGLSDSDIPVELMCPTPGLELESGCEARTRFVAREFLAHLDSLGQPEPTADAEATADHAEPVAGDEYPSEYPEDYPDYPDGPDSTGDWSVPVDTMR</sequence>
<reference evidence="3 4" key="1">
    <citation type="submission" date="2021-03" db="EMBL/GenBank/DDBJ databases">
        <title>Sequencing the genomes of 1000 actinobacteria strains.</title>
        <authorList>
            <person name="Klenk H.-P."/>
        </authorList>
    </citation>
    <scope>NUCLEOTIDE SEQUENCE [LARGE SCALE GENOMIC DNA]</scope>
    <source>
        <strain evidence="3 4">DSM 44506</strain>
    </source>
</reference>
<dbReference type="PANTHER" id="PTHR30522">
    <property type="entry name" value="NUCLEOSIDE TRIPHOSPHATE PYROPHOSPHOHYDROLASE"/>
    <property type="match status" value="1"/>
</dbReference>
<dbReference type="Pfam" id="PF03819">
    <property type="entry name" value="MazG"/>
    <property type="match status" value="1"/>
</dbReference>
<dbReference type="EMBL" id="JAGINY010000001">
    <property type="protein sequence ID" value="MBP2331969.1"/>
    <property type="molecule type" value="Genomic_DNA"/>
</dbReference>
<dbReference type="InterPro" id="IPR004518">
    <property type="entry name" value="MazG-like_dom"/>
</dbReference>
<name>A0ABS4U5P7_9CORY</name>
<dbReference type="SUPFAM" id="SSF101386">
    <property type="entry name" value="all-alpha NTP pyrophosphatases"/>
    <property type="match status" value="1"/>
</dbReference>
<feature type="region of interest" description="Disordered" evidence="1">
    <location>
        <begin position="96"/>
        <end position="165"/>
    </location>
</feature>
<dbReference type="RefSeq" id="WP_209652252.1">
    <property type="nucleotide sequence ID" value="NZ_CP047357.1"/>
</dbReference>
<dbReference type="InterPro" id="IPR048015">
    <property type="entry name" value="NTP-PPase_MazG-like_N"/>
</dbReference>
<dbReference type="EC" id="3.6.1.66" evidence="3"/>
<evidence type="ECO:0000313" key="4">
    <source>
        <dbReference type="Proteomes" id="UP001519305"/>
    </source>
</evidence>
<proteinExistence type="predicted"/>
<dbReference type="InterPro" id="IPR011551">
    <property type="entry name" value="NTP_PyrPHydrolase_MazG"/>
</dbReference>
<gene>
    <name evidence="3" type="ORF">JOF33_000668</name>
</gene>
<evidence type="ECO:0000259" key="2">
    <source>
        <dbReference type="Pfam" id="PF03819"/>
    </source>
</evidence>
<dbReference type="Proteomes" id="UP001519305">
    <property type="component" value="Unassembled WGS sequence"/>
</dbReference>
<dbReference type="GO" id="GO:0036220">
    <property type="term" value="F:ITP diphosphatase activity"/>
    <property type="evidence" value="ECO:0007669"/>
    <property type="project" value="UniProtKB-EC"/>
</dbReference>
<feature type="compositionally biased region" description="Low complexity" evidence="1">
    <location>
        <begin position="96"/>
        <end position="120"/>
    </location>
</feature>
<evidence type="ECO:0000313" key="3">
    <source>
        <dbReference type="EMBL" id="MBP2331969.1"/>
    </source>
</evidence>
<accession>A0ABS4U5P7</accession>
<feature type="domain" description="NTP pyrophosphohydrolase MazG-like" evidence="2">
    <location>
        <begin position="193"/>
        <end position="261"/>
    </location>
</feature>
<comment type="caution">
    <text evidence="3">The sequence shown here is derived from an EMBL/GenBank/DDBJ whole genome shotgun (WGS) entry which is preliminary data.</text>
</comment>
<keyword evidence="4" id="KW-1185">Reference proteome</keyword>
<evidence type="ECO:0000256" key="1">
    <source>
        <dbReference type="SAM" id="MobiDB-lite"/>
    </source>
</evidence>
<dbReference type="Gene3D" id="1.10.287.1080">
    <property type="entry name" value="MazG-like"/>
    <property type="match status" value="1"/>
</dbReference>
<feature type="region of interest" description="Disordered" evidence="1">
    <location>
        <begin position="357"/>
        <end position="409"/>
    </location>
</feature>
<feature type="compositionally biased region" description="Acidic residues" evidence="1">
    <location>
        <begin position="380"/>
        <end position="390"/>
    </location>
</feature>